<dbReference type="RefSeq" id="XP_072841120.1">
    <property type="nucleotide sequence ID" value="XM_072985019.1"/>
</dbReference>
<dbReference type="Gene3D" id="2.40.128.20">
    <property type="match status" value="1"/>
</dbReference>
<evidence type="ECO:0000259" key="2">
    <source>
        <dbReference type="Pfam" id="PF00061"/>
    </source>
</evidence>
<comment type="similarity">
    <text evidence="1">Belongs to the calycin superfamily. Lipocalin family.</text>
</comment>
<dbReference type="InterPro" id="IPR002345">
    <property type="entry name" value="Lipocalin"/>
</dbReference>
<proteinExistence type="inferred from homology"/>
<reference evidence="4" key="1">
    <citation type="submission" date="2025-08" db="UniProtKB">
        <authorList>
            <consortium name="RefSeq"/>
        </authorList>
    </citation>
    <scope>IDENTIFICATION</scope>
</reference>
<dbReference type="Proteomes" id="UP001652642">
    <property type="component" value="Chromosome Z"/>
</dbReference>
<evidence type="ECO:0000313" key="4">
    <source>
        <dbReference type="RefSeq" id="XP_072841120.1"/>
    </source>
</evidence>
<dbReference type="SUPFAM" id="SSF50814">
    <property type="entry name" value="Lipocalins"/>
    <property type="match status" value="1"/>
</dbReference>
<dbReference type="InterPro" id="IPR012674">
    <property type="entry name" value="Calycin"/>
</dbReference>
<evidence type="ECO:0000313" key="3">
    <source>
        <dbReference type="Proteomes" id="UP001652642"/>
    </source>
</evidence>
<sequence length="174" mass="19784">MSIIRAVSFFQIAPFPFQFEGQWFSIAVILDRGELTNTNMHQIHLKARENDSFSIMVQMPEEDCKRLYFDLCMSGKPGRFRRISGKQDNPVTVIETDYASFAIIGVQTGSIRALHLYSRTSEASDAVKEKYLFVAKCINFPVNKLIYLTVQTDMCEPPSAFPDFGDTCKAEESE</sequence>
<gene>
    <name evidence="4" type="primary">LOC110078845</name>
</gene>
<dbReference type="InterPro" id="IPR000566">
    <property type="entry name" value="Lipocln_cytosolic_FA-bd_dom"/>
</dbReference>
<feature type="domain" description="Lipocalin/cytosolic fatty-acid binding" evidence="2">
    <location>
        <begin position="21"/>
        <end position="149"/>
    </location>
</feature>
<name>A0ABM5F6U9_9SAUR</name>
<dbReference type="Pfam" id="PF00061">
    <property type="entry name" value="Lipocalin"/>
    <property type="match status" value="1"/>
</dbReference>
<accession>A0ABM5F6U9</accession>
<dbReference type="PRINTS" id="PR00179">
    <property type="entry name" value="LIPOCALIN"/>
</dbReference>
<dbReference type="PANTHER" id="PTHR11430">
    <property type="entry name" value="LIPOCALIN"/>
    <property type="match status" value="1"/>
</dbReference>
<dbReference type="PANTHER" id="PTHR11430:SF13">
    <property type="entry name" value="NEUTROPHIL GELATINASE-ASSOCIATED LIPOCALIN"/>
    <property type="match status" value="1"/>
</dbReference>
<evidence type="ECO:0000256" key="1">
    <source>
        <dbReference type="ARBA" id="ARBA00006889"/>
    </source>
</evidence>
<keyword evidence="3" id="KW-1185">Reference proteome</keyword>
<protein>
    <submittedName>
        <fullName evidence="4">Neutrophil gelatinase-associated lipocalin-like</fullName>
    </submittedName>
</protein>
<dbReference type="GeneID" id="110078845"/>
<organism evidence="3 4">
    <name type="scientific">Pogona vitticeps</name>
    <name type="common">central bearded dragon</name>
    <dbReference type="NCBI Taxonomy" id="103695"/>
    <lineage>
        <taxon>Eukaryota</taxon>
        <taxon>Metazoa</taxon>
        <taxon>Chordata</taxon>
        <taxon>Craniata</taxon>
        <taxon>Vertebrata</taxon>
        <taxon>Euteleostomi</taxon>
        <taxon>Lepidosauria</taxon>
        <taxon>Squamata</taxon>
        <taxon>Bifurcata</taxon>
        <taxon>Unidentata</taxon>
        <taxon>Episquamata</taxon>
        <taxon>Toxicofera</taxon>
        <taxon>Iguania</taxon>
        <taxon>Acrodonta</taxon>
        <taxon>Agamidae</taxon>
        <taxon>Amphibolurinae</taxon>
        <taxon>Pogona</taxon>
    </lineage>
</organism>